<dbReference type="InterPro" id="IPR002931">
    <property type="entry name" value="Transglutaminase-like"/>
</dbReference>
<comment type="caution">
    <text evidence="2">The sequence shown here is derived from an EMBL/GenBank/DDBJ whole genome shotgun (WGS) entry which is preliminary data.</text>
</comment>
<dbReference type="SMART" id="SM00460">
    <property type="entry name" value="TGc"/>
    <property type="match status" value="1"/>
</dbReference>
<name>A0ABU9CB13_9BURK</name>
<protein>
    <submittedName>
        <fullName evidence="2">DUF3857 domain-containing protein</fullName>
    </submittedName>
</protein>
<dbReference type="RefSeq" id="WP_341408733.1">
    <property type="nucleotide sequence ID" value="NZ_JBBUTH010000001.1"/>
</dbReference>
<dbReference type="InterPro" id="IPR038765">
    <property type="entry name" value="Papain-like_cys_pep_sf"/>
</dbReference>
<evidence type="ECO:0000259" key="1">
    <source>
        <dbReference type="SMART" id="SM00460"/>
    </source>
</evidence>
<evidence type="ECO:0000313" key="2">
    <source>
        <dbReference type="EMBL" id="MEK8049059.1"/>
    </source>
</evidence>
<sequence length="975" mass="106730">MGKMLGAVRCVVARWRQGLRPVAWAMPLALALALAQSLVALPVLAQPAGGDAAPALREVQLPAGVVTRGEPLPDGVQRLPVPAAARAEPLVLRLLDVQLRVGAEAAQTTQFFDVALQANASAMLGQLGEYEIPLLPAFQRLRLHAVRVLRGERVIDHMADLQLRYLQPPRGNDAAPPVDTGQVNVMLLVPDVRVGDTLSLAFSIQGTNPVFGERFFMFLPWDLPSPVVHRRVLLQHPAARSIAWQALGDGPVQGLPAPQLSERDGWRQLSFEQRDVAAVPVEPAVPADHVPRRMLQFSEYRQWSEVAQWALDLFSPPAQGSEEFDALVRRFAALPDPAARVDAALRWVQGEIRYYALSLGENSHRPQPPAVVLHRRFGDCKDKTLLLARLLQALGIPAVPVLVSTQTPALPGRVLPSPGLLDHVVLRVTLPDGDLVLDPTRPAQPVPSAWRATLPAATLGLAVAAGTQAPQALPPTRDAQAALMQIDEQFTVPALAPEGWLLTRITLHGLRAEFMRMVWGMAAPAQRQQIAVGMYERRYPGLTFDGEPELADDAAHNRVTIEARFRVPQLIRQVGGHWVFEFFPTVLQGEVHLPPSLQRTQPVQVMDHPLLLRQQIQVQWPQAVAVMEDPRTRRQETALYEAKATRSFRGNRFAFEFELRSRTGALPPSGLPTLMQDLDRLMGLIDGRVAVDPAEVRRQGVAEASRMAAAPPGTPAAEGAAATAARRTEIEERIARIDAALAGPLLKGADRGEALCLKASALRQLGRDVQAMPVSAEAVALAPDRPDVWDCRGKVLIHVGQFALAEQALSRALALGSDSPFDVQYWRGMARYYQGRFQDAADDFAAAARTQDGSDSLYPSLWRIWSLQRAGTALPADLLALAREAPQGEWPRPALALALGELTPEAIWQQVERLSGDERTLARVEAWFYLGQYHLQRGDVAAARRAFEQCRAHGVTFYIEHFAAGIELARLPTGP</sequence>
<dbReference type="Gene3D" id="3.10.620.30">
    <property type="match status" value="1"/>
</dbReference>
<dbReference type="Proteomes" id="UP001365405">
    <property type="component" value="Unassembled WGS sequence"/>
</dbReference>
<keyword evidence="3" id="KW-1185">Reference proteome</keyword>
<dbReference type="SUPFAM" id="SSF48452">
    <property type="entry name" value="TPR-like"/>
    <property type="match status" value="1"/>
</dbReference>
<gene>
    <name evidence="2" type="ORF">AACH10_02290</name>
</gene>
<dbReference type="EMBL" id="JBBUTH010000001">
    <property type="protein sequence ID" value="MEK8049059.1"/>
    <property type="molecule type" value="Genomic_DNA"/>
</dbReference>
<dbReference type="Pfam" id="PF12969">
    <property type="entry name" value="DUF3857"/>
    <property type="match status" value="1"/>
</dbReference>
<dbReference type="Gene3D" id="1.25.40.10">
    <property type="entry name" value="Tetratricopeptide repeat domain"/>
    <property type="match status" value="1"/>
</dbReference>
<accession>A0ABU9CB13</accession>
<reference evidence="2 3" key="1">
    <citation type="submission" date="2024-04" db="EMBL/GenBank/DDBJ databases">
        <title>Novel species of the genus Ideonella isolated from streams.</title>
        <authorList>
            <person name="Lu H."/>
        </authorList>
    </citation>
    <scope>NUCLEOTIDE SEQUENCE [LARGE SCALE GENOMIC DNA]</scope>
    <source>
        <strain evidence="2 3">DXS22W</strain>
    </source>
</reference>
<evidence type="ECO:0000313" key="3">
    <source>
        <dbReference type="Proteomes" id="UP001365405"/>
    </source>
</evidence>
<dbReference type="InterPro" id="IPR011990">
    <property type="entry name" value="TPR-like_helical_dom_sf"/>
</dbReference>
<dbReference type="SMART" id="SM00028">
    <property type="entry name" value="TPR"/>
    <property type="match status" value="4"/>
</dbReference>
<dbReference type="InterPro" id="IPR024618">
    <property type="entry name" value="DUF3857"/>
</dbReference>
<dbReference type="Gene3D" id="2.60.40.3140">
    <property type="match status" value="1"/>
</dbReference>
<dbReference type="InterPro" id="IPR019734">
    <property type="entry name" value="TPR_rpt"/>
</dbReference>
<proteinExistence type="predicted"/>
<organism evidence="2 3">
    <name type="scientific">Pseudaquabacterium inlustre</name>
    <dbReference type="NCBI Taxonomy" id="2984192"/>
    <lineage>
        <taxon>Bacteria</taxon>
        <taxon>Pseudomonadati</taxon>
        <taxon>Pseudomonadota</taxon>
        <taxon>Betaproteobacteria</taxon>
        <taxon>Burkholderiales</taxon>
        <taxon>Sphaerotilaceae</taxon>
        <taxon>Pseudaquabacterium</taxon>
    </lineage>
</organism>
<feature type="domain" description="Transglutaminase-like" evidence="1">
    <location>
        <begin position="372"/>
        <end position="441"/>
    </location>
</feature>
<dbReference type="SUPFAM" id="SSF54001">
    <property type="entry name" value="Cysteine proteinases"/>
    <property type="match status" value="1"/>
</dbReference>
<dbReference type="Pfam" id="PF01841">
    <property type="entry name" value="Transglut_core"/>
    <property type="match status" value="1"/>
</dbReference>